<keyword evidence="3 6" id="KW-0863">Zinc-finger</keyword>
<feature type="domain" description="ZZ-type" evidence="9">
    <location>
        <begin position="134"/>
        <end position="186"/>
    </location>
</feature>
<dbReference type="SUPFAM" id="SSF57850">
    <property type="entry name" value="RING/U-box"/>
    <property type="match status" value="1"/>
</dbReference>
<dbReference type="CDD" id="cd02340">
    <property type="entry name" value="ZZ_NBR1_like"/>
    <property type="match status" value="1"/>
</dbReference>
<dbReference type="PROSITE" id="PS01357">
    <property type="entry name" value="ZF_ZZ_1"/>
    <property type="match status" value="1"/>
</dbReference>
<dbReference type="InterPro" id="IPR028846">
    <property type="entry name" value="Recoverin"/>
</dbReference>
<dbReference type="SMART" id="SM00054">
    <property type="entry name" value="EFh"/>
    <property type="match status" value="2"/>
</dbReference>
<dbReference type="InterPro" id="IPR043145">
    <property type="entry name" value="Znf_ZZ_sf"/>
</dbReference>
<dbReference type="RefSeq" id="XP_046122172.1">
    <property type="nucleotide sequence ID" value="XM_046259066.1"/>
</dbReference>
<dbReference type="OrthoDB" id="2122982at2759"/>
<evidence type="ECO:0000256" key="4">
    <source>
        <dbReference type="ARBA" id="ARBA00022833"/>
    </source>
</evidence>
<evidence type="ECO:0000256" key="2">
    <source>
        <dbReference type="ARBA" id="ARBA00022737"/>
    </source>
</evidence>
<evidence type="ECO:0000259" key="9">
    <source>
        <dbReference type="PROSITE" id="PS50135"/>
    </source>
</evidence>
<evidence type="ECO:0008006" key="13">
    <source>
        <dbReference type="Google" id="ProtNLM"/>
    </source>
</evidence>
<dbReference type="Pfam" id="PF00569">
    <property type="entry name" value="ZZ"/>
    <property type="match status" value="1"/>
</dbReference>
<dbReference type="GO" id="GO:0005509">
    <property type="term" value="F:calcium ion binding"/>
    <property type="evidence" value="ECO:0007669"/>
    <property type="project" value="InterPro"/>
</dbReference>
<keyword evidence="7" id="KW-0175">Coiled coil</keyword>
<feature type="coiled-coil region" evidence="7">
    <location>
        <begin position="669"/>
        <end position="703"/>
    </location>
</feature>
<dbReference type="GO" id="GO:0005829">
    <property type="term" value="C:cytosol"/>
    <property type="evidence" value="ECO:0007669"/>
    <property type="project" value="TreeGrafter"/>
</dbReference>
<protein>
    <recommendedName>
        <fullName evidence="13">EF hand domain protein</fullName>
    </recommendedName>
</protein>
<comment type="caution">
    <text evidence="11">The sequence shown here is derived from an EMBL/GenBank/DDBJ whole genome shotgun (WGS) entry which is preliminary data.</text>
</comment>
<evidence type="ECO:0000259" key="10">
    <source>
        <dbReference type="PROSITE" id="PS50222"/>
    </source>
</evidence>
<dbReference type="PANTHER" id="PTHR23055:SF187">
    <property type="entry name" value="EF HAND DOMAIN PROTEIN (AFU_ORTHOLOGUE AFUA_6G07310)"/>
    <property type="match status" value="1"/>
</dbReference>
<dbReference type="GeneID" id="70289969"/>
<dbReference type="PROSITE" id="PS50135">
    <property type="entry name" value="ZF_ZZ_2"/>
    <property type="match status" value="1"/>
</dbReference>
<dbReference type="Gene3D" id="3.30.60.90">
    <property type="match status" value="1"/>
</dbReference>
<dbReference type="Proteomes" id="UP000887229">
    <property type="component" value="Unassembled WGS sequence"/>
</dbReference>
<proteinExistence type="predicted"/>
<dbReference type="Pfam" id="PF13499">
    <property type="entry name" value="EF-hand_7"/>
    <property type="match status" value="1"/>
</dbReference>
<dbReference type="GO" id="GO:0008270">
    <property type="term" value="F:zinc ion binding"/>
    <property type="evidence" value="ECO:0007669"/>
    <property type="project" value="UniProtKB-KW"/>
</dbReference>
<reference evidence="11" key="1">
    <citation type="journal article" date="2021" name="IMA Fungus">
        <title>Genomic characterization of three marine fungi, including Emericellopsis atlantica sp. nov. with signatures of a generalist lifestyle and marine biomass degradation.</title>
        <authorList>
            <person name="Hagestad O.C."/>
            <person name="Hou L."/>
            <person name="Andersen J.H."/>
            <person name="Hansen E.H."/>
            <person name="Altermark B."/>
            <person name="Li C."/>
            <person name="Kuhnert E."/>
            <person name="Cox R.J."/>
            <person name="Crous P.W."/>
            <person name="Spatafora J.W."/>
            <person name="Lail K."/>
            <person name="Amirebrahimi M."/>
            <person name="Lipzen A."/>
            <person name="Pangilinan J."/>
            <person name="Andreopoulos W."/>
            <person name="Hayes R.D."/>
            <person name="Ng V."/>
            <person name="Grigoriev I.V."/>
            <person name="Jackson S.A."/>
            <person name="Sutton T.D.S."/>
            <person name="Dobson A.D.W."/>
            <person name="Rama T."/>
        </authorList>
    </citation>
    <scope>NUCLEOTIDE SEQUENCE</scope>
    <source>
        <strain evidence="11">TS7</strain>
    </source>
</reference>
<evidence type="ECO:0000256" key="5">
    <source>
        <dbReference type="ARBA" id="ARBA00022837"/>
    </source>
</evidence>
<feature type="region of interest" description="Disordered" evidence="8">
    <location>
        <begin position="495"/>
        <end position="517"/>
    </location>
</feature>
<keyword evidence="12" id="KW-1185">Reference proteome</keyword>
<feature type="compositionally biased region" description="Basic and acidic residues" evidence="8">
    <location>
        <begin position="632"/>
        <end position="642"/>
    </location>
</feature>
<evidence type="ECO:0000313" key="11">
    <source>
        <dbReference type="EMBL" id="KAG9258248.1"/>
    </source>
</evidence>
<name>A0A9P7ZTU6_9HYPO</name>
<sequence length="866" mass="99149">MWFSTPSVESITRPRVAVAFVSAFAAASASYYLYQQSHYASVDLPSAGLHRSNAVRRNRRSQRHETESSSESDVAGDENIDISPLHDGETDVGDGAEEWDALGQLQPNQRAGHNIVNLLFRVSEDNARRTGCVHRGCQCNSCGMVPIRGIRYRCANCDDFDLCETCESQGMHIKTHIFYKIRVPASSLGPKKMQPVWYTGDPDMRRKNLPKNLIATLSRETGFERPELEAFWEQWTFMANTEWRDDPDGLELAMDRKTFERCLISSGVSQYAAPNLIHDRMFAFYDYNNDGLIGFSEFLRALSYRKRRDKLRKVFEGYDIDGDGYVSRQDFLRMFRAYYVLYKEMHKNILDGLQGQLLASTEAQQLIAGRQPLSSLFGREGRVPHGERTLRLDGKQLRTDGSVEIEPGYDPIAPNGGDTASRQDILTSLFAVDSTSRERNRWRIIASTGNNPDGTQTFRDVDADRPYLVTLMDPPLTLDDLPDAIMAGHTLEIEDMDEDDKDDSDSEVAPEPEVEGLRYPTETEERIKALSYNRRRIPQLEKRRRDMARDQLHDRWKRRQFYLDEEEGGEAPWDWEDNEDIFLEHEHARNGPKTTEALDTMSWANRKVHYADHEDPDVASSPSTSSTSIPDRWSEPDIPQPEKDAGKEILYQITQQAFNELLDNIFKTAESNAVEARETRQQREEYKKEIEEYAARKLAATNQDEATEIDSDVKDLVADPEPRGEKTLTKLLETSGYTVYRDTEPQSRNACDLGNVARDEVNAAEGAVTDPTMPQNMPSTITWADFYKQTHGIRKVYPVTCKLQEEKPTDEQLDKWLKLNETEQQAIARGGWGRLNYAEFEEIYRSQEQKGNRLDYVGSWIDFSIP</sequence>
<dbReference type="InterPro" id="IPR018247">
    <property type="entry name" value="EF_Hand_1_Ca_BS"/>
</dbReference>
<dbReference type="GO" id="GO:0016020">
    <property type="term" value="C:membrane"/>
    <property type="evidence" value="ECO:0007669"/>
    <property type="project" value="TreeGrafter"/>
</dbReference>
<keyword evidence="4" id="KW-0862">Zinc</keyword>
<evidence type="ECO:0000256" key="6">
    <source>
        <dbReference type="PROSITE-ProRule" id="PRU00228"/>
    </source>
</evidence>
<evidence type="ECO:0000256" key="8">
    <source>
        <dbReference type="SAM" id="MobiDB-lite"/>
    </source>
</evidence>
<dbReference type="InterPro" id="IPR011992">
    <property type="entry name" value="EF-hand-dom_pair"/>
</dbReference>
<dbReference type="SMART" id="SM00291">
    <property type="entry name" value="ZnF_ZZ"/>
    <property type="match status" value="1"/>
</dbReference>
<evidence type="ECO:0000256" key="3">
    <source>
        <dbReference type="ARBA" id="ARBA00022771"/>
    </source>
</evidence>
<organism evidence="11 12">
    <name type="scientific">Emericellopsis atlantica</name>
    <dbReference type="NCBI Taxonomy" id="2614577"/>
    <lineage>
        <taxon>Eukaryota</taxon>
        <taxon>Fungi</taxon>
        <taxon>Dikarya</taxon>
        <taxon>Ascomycota</taxon>
        <taxon>Pezizomycotina</taxon>
        <taxon>Sordariomycetes</taxon>
        <taxon>Hypocreomycetidae</taxon>
        <taxon>Hypocreales</taxon>
        <taxon>Bionectriaceae</taxon>
        <taxon>Emericellopsis</taxon>
    </lineage>
</organism>
<dbReference type="EMBL" id="MU251244">
    <property type="protein sequence ID" value="KAG9258248.1"/>
    <property type="molecule type" value="Genomic_DNA"/>
</dbReference>
<dbReference type="CDD" id="cd00051">
    <property type="entry name" value="EFh"/>
    <property type="match status" value="1"/>
</dbReference>
<feature type="domain" description="EF-hand" evidence="10">
    <location>
        <begin position="306"/>
        <end position="341"/>
    </location>
</feature>
<feature type="compositionally biased region" description="Acidic residues" evidence="8">
    <location>
        <begin position="495"/>
        <end position="514"/>
    </location>
</feature>
<dbReference type="InterPro" id="IPR002048">
    <property type="entry name" value="EF_hand_dom"/>
</dbReference>
<dbReference type="SUPFAM" id="SSF47473">
    <property type="entry name" value="EF-hand"/>
    <property type="match status" value="1"/>
</dbReference>
<evidence type="ECO:0000256" key="7">
    <source>
        <dbReference type="SAM" id="Coils"/>
    </source>
</evidence>
<dbReference type="PROSITE" id="PS50222">
    <property type="entry name" value="EF_HAND_2"/>
    <property type="match status" value="1"/>
</dbReference>
<evidence type="ECO:0000313" key="12">
    <source>
        <dbReference type="Proteomes" id="UP000887229"/>
    </source>
</evidence>
<accession>A0A9P7ZTU6</accession>
<feature type="compositionally biased region" description="Acidic residues" evidence="8">
    <location>
        <begin position="68"/>
        <end position="80"/>
    </location>
</feature>
<keyword evidence="1" id="KW-0479">Metal-binding</keyword>
<gene>
    <name evidence="11" type="ORF">F5Z01DRAFT_326948</name>
</gene>
<feature type="region of interest" description="Disordered" evidence="8">
    <location>
        <begin position="54"/>
        <end position="89"/>
    </location>
</feature>
<dbReference type="AlphaFoldDB" id="A0A9P7ZTU6"/>
<dbReference type="Gene3D" id="1.10.238.10">
    <property type="entry name" value="EF-hand"/>
    <property type="match status" value="1"/>
</dbReference>
<keyword evidence="2" id="KW-0677">Repeat</keyword>
<dbReference type="PROSITE" id="PS00018">
    <property type="entry name" value="EF_HAND_1"/>
    <property type="match status" value="1"/>
</dbReference>
<evidence type="ECO:0000256" key="1">
    <source>
        <dbReference type="ARBA" id="ARBA00022723"/>
    </source>
</evidence>
<dbReference type="InterPro" id="IPR000433">
    <property type="entry name" value="Znf_ZZ"/>
</dbReference>
<dbReference type="PANTHER" id="PTHR23055">
    <property type="entry name" value="CALCIUM BINDING PROTEINS"/>
    <property type="match status" value="1"/>
</dbReference>
<keyword evidence="5" id="KW-0106">Calcium</keyword>
<feature type="region of interest" description="Disordered" evidence="8">
    <location>
        <begin position="612"/>
        <end position="642"/>
    </location>
</feature>